<evidence type="ECO:0000256" key="1">
    <source>
        <dbReference type="ARBA" id="ARBA00008324"/>
    </source>
</evidence>
<dbReference type="InterPro" id="IPR006683">
    <property type="entry name" value="Thioestr_dom"/>
</dbReference>
<dbReference type="GO" id="GO:0047617">
    <property type="term" value="F:fatty acyl-CoA hydrolase activity"/>
    <property type="evidence" value="ECO:0007669"/>
    <property type="project" value="InterPro"/>
</dbReference>
<reference evidence="7" key="3">
    <citation type="submission" date="2016-11" db="EMBL/GenBank/DDBJ databases">
        <authorList>
            <person name="Jaros S."/>
            <person name="Januszkiewicz K."/>
            <person name="Wedrychowicz H."/>
        </authorList>
    </citation>
    <scope>NUCLEOTIDE SEQUENCE [LARGE SCALE GENOMIC DNA]</scope>
    <source>
        <strain evidence="7">DSM 1682</strain>
    </source>
</reference>
<accession>A0A0X8VF13</accession>
<comment type="similarity">
    <text evidence="1">Belongs to the thioesterase PaaI family.</text>
</comment>
<dbReference type="InterPro" id="IPR039298">
    <property type="entry name" value="ACOT13"/>
</dbReference>
<sequence length="166" mass="18428">MIISENLSQKNMEAWFSQISAPDSFLKKKGVLPLLNPTFKECSFEKKELTLAFKVMDWELNPEGGLHGGMIVSGFDITFGLLCHYFSQPNMVCTVNLSTTFIQPVLPSDTVEYHARIISQGKNVVAMTGEAQLKRGNILAATASTTFMILNKILEIPNENDSLVKI</sequence>
<gene>
    <name evidence="4" type="ORF">CPRO_30180</name>
    <name evidence="5" type="ORF">SAMN02745151_00370</name>
</gene>
<dbReference type="RefSeq" id="WP_066053523.1">
    <property type="nucleotide sequence ID" value="NZ_CP014223.1"/>
</dbReference>
<organism evidence="5 7">
    <name type="scientific">Anaerotignum propionicum DSM 1682</name>
    <dbReference type="NCBI Taxonomy" id="991789"/>
    <lineage>
        <taxon>Bacteria</taxon>
        <taxon>Bacillati</taxon>
        <taxon>Bacillota</taxon>
        <taxon>Clostridia</taxon>
        <taxon>Lachnospirales</taxon>
        <taxon>Anaerotignaceae</taxon>
        <taxon>Anaerotignum</taxon>
    </lineage>
</organism>
<name>A0A0X8VF13_ANAPI</name>
<reference evidence="4 6" key="1">
    <citation type="journal article" date="2016" name="Genome Announc.">
        <title>Complete Genome Sequence of the Amino Acid-Fermenting Clostridium propionicum X2 (DSM 1682).</title>
        <authorList>
            <person name="Poehlein A."/>
            <person name="Schlien K."/>
            <person name="Chowdhury N.P."/>
            <person name="Gottschalk G."/>
            <person name="Buckel W."/>
            <person name="Daniel R."/>
        </authorList>
    </citation>
    <scope>NUCLEOTIDE SEQUENCE [LARGE SCALE GENOMIC DNA]</scope>
    <source>
        <strain evidence="4 6">X2</strain>
    </source>
</reference>
<dbReference type="KEGG" id="cpro:CPRO_30180"/>
<dbReference type="CDD" id="cd03443">
    <property type="entry name" value="PaaI_thioesterase"/>
    <property type="match status" value="1"/>
</dbReference>
<dbReference type="AlphaFoldDB" id="A0A0X8VF13"/>
<evidence type="ECO:0000313" key="7">
    <source>
        <dbReference type="Proteomes" id="UP000184204"/>
    </source>
</evidence>
<keyword evidence="6" id="KW-1185">Reference proteome</keyword>
<dbReference type="Gene3D" id="3.10.129.10">
    <property type="entry name" value="Hotdog Thioesterase"/>
    <property type="match status" value="1"/>
</dbReference>
<dbReference type="PANTHER" id="PTHR21660:SF1">
    <property type="entry name" value="ACYL-COENZYME A THIOESTERASE 13"/>
    <property type="match status" value="1"/>
</dbReference>
<dbReference type="PANTHER" id="PTHR21660">
    <property type="entry name" value="THIOESTERASE SUPERFAMILY MEMBER-RELATED"/>
    <property type="match status" value="1"/>
</dbReference>
<dbReference type="SUPFAM" id="SSF54637">
    <property type="entry name" value="Thioesterase/thiol ester dehydrase-isomerase"/>
    <property type="match status" value="1"/>
</dbReference>
<evidence type="ECO:0000313" key="6">
    <source>
        <dbReference type="Proteomes" id="UP000068026"/>
    </source>
</evidence>
<protein>
    <submittedName>
        <fullName evidence="4">Acyl-CoA esterase</fullName>
    </submittedName>
    <submittedName>
        <fullName evidence="5">Uncharacterized domain 1-containing protein</fullName>
    </submittedName>
</protein>
<reference evidence="6" key="2">
    <citation type="submission" date="2016-01" db="EMBL/GenBank/DDBJ databases">
        <authorList>
            <person name="Poehlein A."/>
            <person name="Schlien K."/>
            <person name="Gottschalk G."/>
            <person name="Buckel W."/>
            <person name="Daniel R."/>
        </authorList>
    </citation>
    <scope>NUCLEOTIDE SEQUENCE [LARGE SCALE GENOMIC DNA]</scope>
    <source>
        <strain evidence="6">X2</strain>
    </source>
</reference>
<dbReference type="Proteomes" id="UP000068026">
    <property type="component" value="Chromosome"/>
</dbReference>
<proteinExistence type="inferred from homology"/>
<dbReference type="Pfam" id="PF03061">
    <property type="entry name" value="4HBT"/>
    <property type="match status" value="1"/>
</dbReference>
<dbReference type="OrthoDB" id="328435at2"/>
<evidence type="ECO:0000256" key="2">
    <source>
        <dbReference type="ARBA" id="ARBA00022801"/>
    </source>
</evidence>
<dbReference type="InterPro" id="IPR029069">
    <property type="entry name" value="HotDog_dom_sf"/>
</dbReference>
<feature type="domain" description="Thioesterase" evidence="3">
    <location>
        <begin position="64"/>
        <end position="131"/>
    </location>
</feature>
<keyword evidence="2" id="KW-0378">Hydrolase</keyword>
<dbReference type="EMBL" id="CP014223">
    <property type="protein sequence ID" value="AMJ42544.1"/>
    <property type="molecule type" value="Genomic_DNA"/>
</dbReference>
<evidence type="ECO:0000313" key="5">
    <source>
        <dbReference type="EMBL" id="SHE31921.1"/>
    </source>
</evidence>
<reference evidence="5" key="4">
    <citation type="submission" date="2016-11" db="EMBL/GenBank/DDBJ databases">
        <authorList>
            <person name="Varghese N."/>
            <person name="Submissions S."/>
        </authorList>
    </citation>
    <scope>NUCLEOTIDE SEQUENCE</scope>
    <source>
        <strain evidence="5">DSM 1682</strain>
    </source>
</reference>
<dbReference type="EMBL" id="FQUA01000001">
    <property type="protein sequence ID" value="SHE31921.1"/>
    <property type="molecule type" value="Genomic_DNA"/>
</dbReference>
<dbReference type="Proteomes" id="UP000184204">
    <property type="component" value="Unassembled WGS sequence"/>
</dbReference>
<evidence type="ECO:0000259" key="3">
    <source>
        <dbReference type="Pfam" id="PF03061"/>
    </source>
</evidence>
<evidence type="ECO:0000313" key="4">
    <source>
        <dbReference type="EMBL" id="AMJ42544.1"/>
    </source>
</evidence>